<protein>
    <submittedName>
        <fullName evidence="11">Transcription intermediary factor 1-beta-like protein</fullName>
    </submittedName>
</protein>
<keyword evidence="3 8" id="KW-0863">Zinc-finger</keyword>
<dbReference type="PROSITE" id="PS50016">
    <property type="entry name" value="ZF_PHD_2"/>
    <property type="match status" value="1"/>
</dbReference>
<evidence type="ECO:0000256" key="7">
    <source>
        <dbReference type="ARBA" id="ARBA00023242"/>
    </source>
</evidence>
<dbReference type="CDD" id="cd15541">
    <property type="entry name" value="PHD_TIF1_like"/>
    <property type="match status" value="1"/>
</dbReference>
<evidence type="ECO:0000256" key="9">
    <source>
        <dbReference type="SAM" id="MobiDB-lite"/>
    </source>
</evidence>
<evidence type="ECO:0000256" key="6">
    <source>
        <dbReference type="ARBA" id="ARBA00023117"/>
    </source>
</evidence>
<dbReference type="GO" id="GO:0008270">
    <property type="term" value="F:zinc ion binding"/>
    <property type="evidence" value="ECO:0007669"/>
    <property type="project" value="UniProtKB-KW"/>
</dbReference>
<evidence type="ECO:0000256" key="2">
    <source>
        <dbReference type="ARBA" id="ARBA00022723"/>
    </source>
</evidence>
<organism evidence="11">
    <name type="scientific">Callorhinchus milii</name>
    <name type="common">Ghost shark</name>
    <dbReference type="NCBI Taxonomy" id="7868"/>
    <lineage>
        <taxon>Eukaryota</taxon>
        <taxon>Metazoa</taxon>
        <taxon>Chordata</taxon>
        <taxon>Craniata</taxon>
        <taxon>Vertebrata</taxon>
        <taxon>Chondrichthyes</taxon>
        <taxon>Holocephali</taxon>
        <taxon>Chimaeriformes</taxon>
        <taxon>Callorhinchidae</taxon>
        <taxon>Callorhinchus</taxon>
    </lineage>
</organism>
<feature type="region of interest" description="Disordered" evidence="9">
    <location>
        <begin position="1"/>
        <end position="122"/>
    </location>
</feature>
<name>V9KN32_CALMI</name>
<dbReference type="PANTHER" id="PTHR45915">
    <property type="entry name" value="TRANSCRIPTION INTERMEDIARY FACTOR"/>
    <property type="match status" value="1"/>
</dbReference>
<keyword evidence="2" id="KW-0479">Metal-binding</keyword>
<keyword evidence="5" id="KW-0175">Coiled coil</keyword>
<dbReference type="Gene3D" id="1.20.920.10">
    <property type="entry name" value="Bromodomain-like"/>
    <property type="match status" value="1"/>
</dbReference>
<keyword evidence="4" id="KW-0862">Zinc</keyword>
<dbReference type="PROSITE" id="PS01359">
    <property type="entry name" value="ZF_PHD_1"/>
    <property type="match status" value="1"/>
</dbReference>
<feature type="compositionally biased region" description="Polar residues" evidence="9">
    <location>
        <begin position="41"/>
        <end position="62"/>
    </location>
</feature>
<feature type="compositionally biased region" description="Polar residues" evidence="9">
    <location>
        <begin position="522"/>
        <end position="536"/>
    </location>
</feature>
<dbReference type="InterPro" id="IPR001965">
    <property type="entry name" value="Znf_PHD"/>
</dbReference>
<dbReference type="GO" id="GO:0005634">
    <property type="term" value="C:nucleus"/>
    <property type="evidence" value="ECO:0007669"/>
    <property type="project" value="UniProtKB-SubCell"/>
</dbReference>
<feature type="domain" description="PHD-type" evidence="10">
    <location>
        <begin position="354"/>
        <end position="401"/>
    </location>
</feature>
<dbReference type="InterPro" id="IPR011011">
    <property type="entry name" value="Znf_FYVE_PHD"/>
</dbReference>
<reference evidence="11" key="1">
    <citation type="journal article" date="2014" name="Nature">
        <title>Elephant shark genome provides unique insights into gnathostome evolution.</title>
        <authorList>
            <consortium name="International Elephant Shark Genome Sequencing Consortium"/>
            <person name="Venkatesh B."/>
            <person name="Lee A.P."/>
            <person name="Ravi V."/>
            <person name="Maurya A.K."/>
            <person name="Lian M.M."/>
            <person name="Swann J.B."/>
            <person name="Ohta Y."/>
            <person name="Flajnik M.F."/>
            <person name="Sutoh Y."/>
            <person name="Kasahara M."/>
            <person name="Hoon S."/>
            <person name="Gangu V."/>
            <person name="Roy S.W."/>
            <person name="Irimia M."/>
            <person name="Korzh V."/>
            <person name="Kondrychyn I."/>
            <person name="Lim Z.W."/>
            <person name="Tay B.H."/>
            <person name="Tohari S."/>
            <person name="Kong K.W."/>
            <person name="Ho S."/>
            <person name="Lorente-Galdos B."/>
            <person name="Quilez J."/>
            <person name="Marques-Bonet T."/>
            <person name="Raney B.J."/>
            <person name="Ingham P.W."/>
            <person name="Tay A."/>
            <person name="Hillier L.W."/>
            <person name="Minx P."/>
            <person name="Boehm T."/>
            <person name="Wilson R.K."/>
            <person name="Brenner S."/>
            <person name="Warren W.C."/>
        </authorList>
    </citation>
    <scope>NUCLEOTIDE SEQUENCE</scope>
    <source>
        <tissue evidence="11">Gills</tissue>
    </source>
</reference>
<dbReference type="InterPro" id="IPR001487">
    <property type="entry name" value="Bromodomain"/>
</dbReference>
<keyword evidence="7" id="KW-0539">Nucleus</keyword>
<evidence type="ECO:0000313" key="11">
    <source>
        <dbReference type="EMBL" id="AFO99435.1"/>
    </source>
</evidence>
<proteinExistence type="evidence at transcript level"/>
<keyword evidence="6" id="KW-0103">Bromodomain</keyword>
<evidence type="ECO:0000259" key="10">
    <source>
        <dbReference type="PROSITE" id="PS50016"/>
    </source>
</evidence>
<feature type="compositionally biased region" description="Polar residues" evidence="9">
    <location>
        <begin position="1"/>
        <end position="30"/>
    </location>
</feature>
<feature type="region of interest" description="Disordered" evidence="9">
    <location>
        <begin position="522"/>
        <end position="569"/>
    </location>
</feature>
<evidence type="ECO:0000256" key="4">
    <source>
        <dbReference type="ARBA" id="ARBA00022833"/>
    </source>
</evidence>
<dbReference type="GO" id="GO:0000785">
    <property type="term" value="C:chromatin"/>
    <property type="evidence" value="ECO:0007669"/>
    <property type="project" value="TreeGrafter"/>
</dbReference>
<dbReference type="PANTHER" id="PTHR45915:SF6">
    <property type="entry name" value="E3 UBIQUITIN-PROTEIN LIGASE TRIM33"/>
    <property type="match status" value="1"/>
</dbReference>
<comment type="subcellular location">
    <subcellularLocation>
        <location evidence="1">Nucleus</location>
    </subcellularLocation>
</comment>
<accession>V9KN32</accession>
<dbReference type="SMART" id="SM00297">
    <property type="entry name" value="BROMO"/>
    <property type="match status" value="1"/>
</dbReference>
<dbReference type="InterPro" id="IPR036427">
    <property type="entry name" value="Bromodomain-like_sf"/>
</dbReference>
<dbReference type="InterPro" id="IPR013083">
    <property type="entry name" value="Znf_RING/FYVE/PHD"/>
</dbReference>
<dbReference type="SUPFAM" id="SSF47370">
    <property type="entry name" value="Bromodomain"/>
    <property type="match status" value="1"/>
</dbReference>
<sequence>MGTAKQQMQMSGHQSSTSLYQQPQVNSKLPSPTARHHTAIGPSTSGSGQSHPVSVMHSSTPLQHGPGNNAPHRPSPPVQQTPLRPSIASSRQLLTNTSQRVHPSIPAPQNYSCPGPSLGPEQVSRDESLLYSLVLTPDGALQWSEPGSEGFIEGQPEYNHPRVFAEPRREMPFKLSDAFSCTEQGEPRNILKDLQDTAEPGHVSLPQISTECEADSSSPSVKPKQPMKVPYVRLERLQIDLSSDTQLPTFKLLPGNGQDEFSLIVIEGDGLPLNPVFTAPTLESTLTPPNSASPASVTEIEFMFHERTEVPGKRSHHALSPTPSPSEKSPGSIPDVKSFPPCTASEKSEEPDEAGCCAVCRRSGDLACCNRCLKLFHADCHVPAMPSLPGAEWTCSMCKDAEETEVQECSDSAGSSSSTEVDSLSSPDQKRCERLLLLLLCHKLSQALHSPVDVSQLQHPHVDVSSIREKLQRTSSVRYRSPEEFVLEMRLMFRIFGKLVQDDQVTQSVLALESYFEERQSDAFSGTTRPSIATCEQETETAAGPPLDDSPTQPKKRRLDEEHKAPGEG</sequence>
<dbReference type="Gene3D" id="3.30.40.10">
    <property type="entry name" value="Zinc/RING finger domain, C3HC4 (zinc finger)"/>
    <property type="match status" value="1"/>
</dbReference>
<dbReference type="EMBL" id="JW866918">
    <property type="protein sequence ID" value="AFO99435.1"/>
    <property type="molecule type" value="mRNA"/>
</dbReference>
<evidence type="ECO:0000256" key="3">
    <source>
        <dbReference type="ARBA" id="ARBA00022771"/>
    </source>
</evidence>
<dbReference type="InterPro" id="IPR019786">
    <property type="entry name" value="Zinc_finger_PHD-type_CS"/>
</dbReference>
<dbReference type="SUPFAM" id="SSF57903">
    <property type="entry name" value="FYVE/PHD zinc finger"/>
    <property type="match status" value="1"/>
</dbReference>
<evidence type="ECO:0000256" key="1">
    <source>
        <dbReference type="ARBA" id="ARBA00004123"/>
    </source>
</evidence>
<evidence type="ECO:0000256" key="8">
    <source>
        <dbReference type="PROSITE-ProRule" id="PRU00146"/>
    </source>
</evidence>
<dbReference type="Pfam" id="PF00628">
    <property type="entry name" value="PHD"/>
    <property type="match status" value="1"/>
</dbReference>
<dbReference type="AlphaFoldDB" id="V9KN32"/>
<dbReference type="SMART" id="SM00249">
    <property type="entry name" value="PHD"/>
    <property type="match status" value="1"/>
</dbReference>
<dbReference type="InterPro" id="IPR019787">
    <property type="entry name" value="Znf_PHD-finger"/>
</dbReference>
<feature type="region of interest" description="Disordered" evidence="9">
    <location>
        <begin position="309"/>
        <end position="349"/>
    </location>
</feature>
<feature type="compositionally biased region" description="Basic and acidic residues" evidence="9">
    <location>
        <begin position="558"/>
        <end position="569"/>
    </location>
</feature>
<evidence type="ECO:0000256" key="5">
    <source>
        <dbReference type="ARBA" id="ARBA00023054"/>
    </source>
</evidence>
<feature type="compositionally biased region" description="Polar residues" evidence="9">
    <location>
        <begin position="80"/>
        <end position="112"/>
    </location>
</feature>